<reference evidence="6 7" key="1">
    <citation type="submission" date="2021-03" db="EMBL/GenBank/DDBJ databases">
        <title>Novel species identification of genus Shewanella.</title>
        <authorList>
            <person name="Liu G."/>
            <person name="Zhang Q."/>
        </authorList>
    </citation>
    <scope>NUCLEOTIDE SEQUENCE [LARGE SCALE GENOMIC DNA]</scope>
    <source>
        <strain evidence="6 7">FJAT-51800</strain>
    </source>
</reference>
<accession>A0ABX7QU79</accession>
<evidence type="ECO:0000259" key="5">
    <source>
        <dbReference type="PROSITE" id="PS51379"/>
    </source>
</evidence>
<dbReference type="InterPro" id="IPR017896">
    <property type="entry name" value="4Fe4S_Fe-S-bd"/>
</dbReference>
<sequence>MKYAITDKCVGCHACLLVCPSNAVFADPDNPKQFMIHPRRCTGCEGQHAAPQCASICPVEEAIVNEYAIAVNPLGSLTGIEVREHVNTSID</sequence>
<dbReference type="PROSITE" id="PS51379">
    <property type="entry name" value="4FE4S_FER_2"/>
    <property type="match status" value="1"/>
</dbReference>
<keyword evidence="7" id="KW-1185">Reference proteome</keyword>
<evidence type="ECO:0000256" key="3">
    <source>
        <dbReference type="ARBA" id="ARBA00023014"/>
    </source>
</evidence>
<dbReference type="Proteomes" id="UP000662770">
    <property type="component" value="Chromosome"/>
</dbReference>
<evidence type="ECO:0000313" key="6">
    <source>
        <dbReference type="EMBL" id="QSX34193.1"/>
    </source>
</evidence>
<dbReference type="PROSITE" id="PS00198">
    <property type="entry name" value="4FE4S_FER_1"/>
    <property type="match status" value="1"/>
</dbReference>
<dbReference type="EMBL" id="CP071503">
    <property type="protein sequence ID" value="QSX34193.1"/>
    <property type="molecule type" value="Genomic_DNA"/>
</dbReference>
<feature type="signal peptide" evidence="4">
    <location>
        <begin position="1"/>
        <end position="26"/>
    </location>
</feature>
<feature type="domain" description="4Fe-4S ferredoxin-type" evidence="5">
    <location>
        <begin position="1"/>
        <end position="29"/>
    </location>
</feature>
<evidence type="ECO:0000256" key="2">
    <source>
        <dbReference type="ARBA" id="ARBA00023004"/>
    </source>
</evidence>
<evidence type="ECO:0000256" key="4">
    <source>
        <dbReference type="SAM" id="SignalP"/>
    </source>
</evidence>
<evidence type="ECO:0000256" key="1">
    <source>
        <dbReference type="ARBA" id="ARBA00022723"/>
    </source>
</evidence>
<keyword evidence="4" id="KW-0732">Signal</keyword>
<keyword evidence="2" id="KW-0408">Iron</keyword>
<dbReference type="RefSeq" id="WP_207355397.1">
    <property type="nucleotide sequence ID" value="NZ_CP071503.1"/>
</dbReference>
<protein>
    <submittedName>
        <fullName evidence="6">4Fe-4S dicluster domain-containing protein</fullName>
    </submittedName>
</protein>
<gene>
    <name evidence="6" type="ORF">JYB87_02790</name>
</gene>
<dbReference type="SUPFAM" id="SSF54862">
    <property type="entry name" value="4Fe-4S ferredoxins"/>
    <property type="match status" value="1"/>
</dbReference>
<evidence type="ECO:0000313" key="7">
    <source>
        <dbReference type="Proteomes" id="UP000662770"/>
    </source>
</evidence>
<dbReference type="InterPro" id="IPR017900">
    <property type="entry name" value="4Fe4S_Fe_S_CS"/>
</dbReference>
<organism evidence="6 7">
    <name type="scientific">Shewanella avicenniae</name>
    <dbReference type="NCBI Taxonomy" id="2814294"/>
    <lineage>
        <taxon>Bacteria</taxon>
        <taxon>Pseudomonadati</taxon>
        <taxon>Pseudomonadota</taxon>
        <taxon>Gammaproteobacteria</taxon>
        <taxon>Alteromonadales</taxon>
        <taxon>Shewanellaceae</taxon>
        <taxon>Shewanella</taxon>
    </lineage>
</organism>
<dbReference type="Pfam" id="PF12838">
    <property type="entry name" value="Fer4_7"/>
    <property type="match status" value="1"/>
</dbReference>
<feature type="chain" id="PRO_5046877605" evidence="4">
    <location>
        <begin position="27"/>
        <end position="91"/>
    </location>
</feature>
<proteinExistence type="predicted"/>
<name>A0ABX7QU79_9GAMM</name>
<dbReference type="Gene3D" id="3.30.70.20">
    <property type="match status" value="1"/>
</dbReference>
<keyword evidence="3" id="KW-0411">Iron-sulfur</keyword>
<keyword evidence="1" id="KW-0479">Metal-binding</keyword>